<dbReference type="EMBL" id="JASNQZ010000011">
    <property type="protein sequence ID" value="KAL0950543.1"/>
    <property type="molecule type" value="Genomic_DNA"/>
</dbReference>
<accession>A0ABR3J4W4</accession>
<dbReference type="InterPro" id="IPR037212">
    <property type="entry name" value="Med7/Med21-like"/>
</dbReference>
<keyword evidence="6 8" id="KW-0804">Transcription</keyword>
<evidence type="ECO:0000313" key="10">
    <source>
        <dbReference type="EMBL" id="KAL0950543.1"/>
    </source>
</evidence>
<gene>
    <name evidence="10" type="ORF">HGRIS_007350</name>
</gene>
<dbReference type="SUPFAM" id="SSF140718">
    <property type="entry name" value="Mediator hinge subcomplex-like"/>
    <property type="match status" value="1"/>
</dbReference>
<comment type="caution">
    <text evidence="10">The sequence shown here is derived from an EMBL/GenBank/DDBJ whole genome shotgun (WGS) entry which is preliminary data.</text>
</comment>
<reference evidence="11" key="1">
    <citation type="submission" date="2024-06" db="EMBL/GenBank/DDBJ databases">
        <title>Multi-omics analyses provide insights into the biosynthesis of the anticancer antibiotic pleurotin in Hohenbuehelia grisea.</title>
        <authorList>
            <person name="Weaver J.A."/>
            <person name="Alberti F."/>
        </authorList>
    </citation>
    <scope>NUCLEOTIDE SEQUENCE [LARGE SCALE GENOMIC DNA]</scope>
    <source>
        <strain evidence="11">T-177</strain>
    </source>
</reference>
<dbReference type="Pfam" id="PF11221">
    <property type="entry name" value="Med21"/>
    <property type="match status" value="1"/>
</dbReference>
<evidence type="ECO:0000256" key="2">
    <source>
        <dbReference type="ARBA" id="ARBA00005770"/>
    </source>
</evidence>
<protein>
    <recommendedName>
        <fullName evidence="3 8">Mediator of RNA polymerase II transcription subunit 21</fullName>
    </recommendedName>
</protein>
<dbReference type="Proteomes" id="UP001556367">
    <property type="component" value="Unassembled WGS sequence"/>
</dbReference>
<keyword evidence="5 8" id="KW-0010">Activator</keyword>
<dbReference type="PANTHER" id="PTHR13381">
    <property type="entry name" value="RNA POLYMERASE II HOLOENZYME COMPONENT SRB7"/>
    <property type="match status" value="1"/>
</dbReference>
<organism evidence="10 11">
    <name type="scientific">Hohenbuehelia grisea</name>
    <dbReference type="NCBI Taxonomy" id="104357"/>
    <lineage>
        <taxon>Eukaryota</taxon>
        <taxon>Fungi</taxon>
        <taxon>Dikarya</taxon>
        <taxon>Basidiomycota</taxon>
        <taxon>Agaricomycotina</taxon>
        <taxon>Agaricomycetes</taxon>
        <taxon>Agaricomycetidae</taxon>
        <taxon>Agaricales</taxon>
        <taxon>Pleurotineae</taxon>
        <taxon>Pleurotaceae</taxon>
        <taxon>Hohenbuehelia</taxon>
    </lineage>
</organism>
<evidence type="ECO:0000256" key="6">
    <source>
        <dbReference type="ARBA" id="ARBA00023163"/>
    </source>
</evidence>
<comment type="similarity">
    <text evidence="2 8">Belongs to the Mediator complex subunit 21 family.</text>
</comment>
<evidence type="ECO:0000256" key="9">
    <source>
        <dbReference type="SAM" id="Coils"/>
    </source>
</evidence>
<evidence type="ECO:0000313" key="11">
    <source>
        <dbReference type="Proteomes" id="UP001556367"/>
    </source>
</evidence>
<feature type="coiled-coil region" evidence="9">
    <location>
        <begin position="93"/>
        <end position="120"/>
    </location>
</feature>
<evidence type="ECO:0000256" key="1">
    <source>
        <dbReference type="ARBA" id="ARBA00004123"/>
    </source>
</evidence>
<comment type="subcellular location">
    <subcellularLocation>
        <location evidence="1 8">Nucleus</location>
    </subcellularLocation>
</comment>
<dbReference type="Gene3D" id="6.10.280.10">
    <property type="entry name" value="Mediator complex, subunit Med21"/>
    <property type="match status" value="1"/>
</dbReference>
<evidence type="ECO:0000256" key="7">
    <source>
        <dbReference type="ARBA" id="ARBA00023242"/>
    </source>
</evidence>
<proteinExistence type="inferred from homology"/>
<keyword evidence="7 8" id="KW-0539">Nucleus</keyword>
<comment type="subunit">
    <text evidence="8">Component of the Mediator complex.</text>
</comment>
<dbReference type="InterPro" id="IPR021384">
    <property type="entry name" value="Mediator_Med21"/>
</dbReference>
<keyword evidence="4 8" id="KW-0805">Transcription regulation</keyword>
<name>A0ABR3J4W4_9AGAR</name>
<evidence type="ECO:0000256" key="4">
    <source>
        <dbReference type="ARBA" id="ARBA00023015"/>
    </source>
</evidence>
<keyword evidence="9" id="KW-0175">Coiled coil</keyword>
<comment type="function">
    <text evidence="8">Component of the Mediator complex, a coactivator involved in the regulated transcription of nearly all RNA polymerase II-dependent genes. Mediator functions as a bridge to convey information from gene-specific regulatory proteins to the basal RNA polymerase II transcription machinery. Mediator is recruited to promoters by direct interactions with regulatory proteins and serves as a scaffold for the assembly of a functional preinitiation complex with RNA polymerase II and the general transcription factors.</text>
</comment>
<sequence length="149" mass="17174">MLQELSYMDRITQLQDEIQQIIVIMNTGLQNSVHRANLIQVNPDVPITKHRKPGLFDTPEEQEANRKEMVRDLVVKAKQIEYLINSLPEPEAEHEQAKRLADLEREMEVANAEYILAFNRAKELHRQISETLRLMLDGNDIDVLSDSAG</sequence>
<evidence type="ECO:0000256" key="3">
    <source>
        <dbReference type="ARBA" id="ARBA00019691"/>
    </source>
</evidence>
<evidence type="ECO:0000256" key="8">
    <source>
        <dbReference type="RuleBase" id="RU366036"/>
    </source>
</evidence>
<keyword evidence="11" id="KW-1185">Reference proteome</keyword>
<evidence type="ECO:0000256" key="5">
    <source>
        <dbReference type="ARBA" id="ARBA00023159"/>
    </source>
</evidence>
<dbReference type="PANTHER" id="PTHR13381:SF0">
    <property type="entry name" value="MEDIATOR OF RNA POLYMERASE II TRANSCRIPTION SUBUNIT 21"/>
    <property type="match status" value="1"/>
</dbReference>